<evidence type="ECO:0000256" key="7">
    <source>
        <dbReference type="SAM" id="Phobius"/>
    </source>
</evidence>
<dbReference type="GO" id="GO:0005876">
    <property type="term" value="C:spindle microtubule"/>
    <property type="evidence" value="ECO:0007669"/>
    <property type="project" value="TreeGrafter"/>
</dbReference>
<name>A0A0M4CJH2_9CORY</name>
<feature type="transmembrane region" description="Helical" evidence="7">
    <location>
        <begin position="740"/>
        <end position="764"/>
    </location>
</feature>
<dbReference type="InterPro" id="IPR047149">
    <property type="entry name" value="KIF11-like"/>
</dbReference>
<keyword evidence="5" id="KW-0175">Coiled coil</keyword>
<organism evidence="10 11">
    <name type="scientific">Corynebacterium deserti GIMN1.010</name>
    <dbReference type="NCBI Taxonomy" id="931089"/>
    <lineage>
        <taxon>Bacteria</taxon>
        <taxon>Bacillati</taxon>
        <taxon>Actinomycetota</taxon>
        <taxon>Actinomycetes</taxon>
        <taxon>Mycobacteriales</taxon>
        <taxon>Corynebacteriaceae</taxon>
        <taxon>Corynebacterium</taxon>
    </lineage>
</organism>
<keyword evidence="7" id="KW-0472">Membrane</keyword>
<keyword evidence="2" id="KW-0963">Cytoplasm</keyword>
<dbReference type="KEGG" id="cdx:CDES_07525"/>
<evidence type="ECO:0000259" key="9">
    <source>
        <dbReference type="Pfam" id="PF10145"/>
    </source>
</evidence>
<keyword evidence="7" id="KW-0812">Transmembrane</keyword>
<dbReference type="RefSeq" id="WP_053544918.1">
    <property type="nucleotide sequence ID" value="NZ_CP009220.1"/>
</dbReference>
<comment type="subcellular location">
    <subcellularLocation>
        <location evidence="1">Cytoplasm</location>
        <location evidence="1">Cytoskeleton</location>
    </subcellularLocation>
</comment>
<evidence type="ECO:0000259" key="8">
    <source>
        <dbReference type="Pfam" id="PF01464"/>
    </source>
</evidence>
<dbReference type="EMBL" id="CP009220">
    <property type="protein sequence ID" value="ALC05914.1"/>
    <property type="molecule type" value="Genomic_DNA"/>
</dbReference>
<dbReference type="Pfam" id="PF01464">
    <property type="entry name" value="SLT"/>
    <property type="match status" value="1"/>
</dbReference>
<dbReference type="PANTHER" id="PTHR47970:SF12">
    <property type="entry name" value="KINESIN FAMILY MEMBER 11"/>
    <property type="match status" value="1"/>
</dbReference>
<dbReference type="Pfam" id="PF10145">
    <property type="entry name" value="PhageMin_Tail"/>
    <property type="match status" value="1"/>
</dbReference>
<feature type="domain" description="Transglycosylase SLT" evidence="8">
    <location>
        <begin position="1209"/>
        <end position="1280"/>
    </location>
</feature>
<evidence type="ECO:0000256" key="1">
    <source>
        <dbReference type="ARBA" id="ARBA00004245"/>
    </source>
</evidence>
<feature type="region of interest" description="Disordered" evidence="6">
    <location>
        <begin position="32"/>
        <end position="85"/>
    </location>
</feature>
<proteinExistence type="predicted"/>
<dbReference type="OrthoDB" id="177147at2"/>
<keyword evidence="11" id="KW-1185">Reference proteome</keyword>
<evidence type="ECO:0000256" key="6">
    <source>
        <dbReference type="SAM" id="MobiDB-lite"/>
    </source>
</evidence>
<dbReference type="GO" id="GO:0051231">
    <property type="term" value="P:spindle elongation"/>
    <property type="evidence" value="ECO:0007669"/>
    <property type="project" value="TreeGrafter"/>
</dbReference>
<feature type="transmembrane region" description="Helical" evidence="7">
    <location>
        <begin position="785"/>
        <end position="811"/>
    </location>
</feature>
<feature type="region of interest" description="Disordered" evidence="6">
    <location>
        <begin position="1431"/>
        <end position="1452"/>
    </location>
</feature>
<dbReference type="STRING" id="931089.CDES_07525"/>
<evidence type="ECO:0000313" key="10">
    <source>
        <dbReference type="EMBL" id="ALC05914.1"/>
    </source>
</evidence>
<dbReference type="GO" id="GO:0072686">
    <property type="term" value="C:mitotic spindle"/>
    <property type="evidence" value="ECO:0007669"/>
    <property type="project" value="TreeGrafter"/>
</dbReference>
<dbReference type="Proteomes" id="UP000068067">
    <property type="component" value="Chromosome"/>
</dbReference>
<evidence type="ECO:0000256" key="3">
    <source>
        <dbReference type="ARBA" id="ARBA00023175"/>
    </source>
</evidence>
<dbReference type="GO" id="GO:0008574">
    <property type="term" value="F:plus-end-directed microtubule motor activity"/>
    <property type="evidence" value="ECO:0007669"/>
    <property type="project" value="TreeGrafter"/>
</dbReference>
<dbReference type="PATRIC" id="fig|931089.4.peg.1521"/>
<evidence type="ECO:0000256" key="5">
    <source>
        <dbReference type="SAM" id="Coils"/>
    </source>
</evidence>
<feature type="compositionally biased region" description="Basic and acidic residues" evidence="6">
    <location>
        <begin position="62"/>
        <end position="81"/>
    </location>
</feature>
<feature type="compositionally biased region" description="Basic and acidic residues" evidence="6">
    <location>
        <begin position="32"/>
        <end position="53"/>
    </location>
</feature>
<evidence type="ECO:0000313" key="11">
    <source>
        <dbReference type="Proteomes" id="UP000068067"/>
    </source>
</evidence>
<feature type="coiled-coil region" evidence="5">
    <location>
        <begin position="1751"/>
        <end position="1794"/>
    </location>
</feature>
<protein>
    <submittedName>
        <fullName evidence="10">Uncharacterized protein</fullName>
    </submittedName>
</protein>
<keyword evidence="7" id="KW-1133">Transmembrane helix</keyword>
<dbReference type="InterPro" id="IPR023346">
    <property type="entry name" value="Lysozyme-like_dom_sf"/>
</dbReference>
<gene>
    <name evidence="10" type="ORF">CDES_07525</name>
</gene>
<dbReference type="InterPro" id="IPR008258">
    <property type="entry name" value="Transglycosylase_SLT_dom_1"/>
</dbReference>
<reference evidence="10 11" key="1">
    <citation type="submission" date="2014-08" db="EMBL/GenBank/DDBJ databases">
        <title>Complete genome sequence of Corynebacterium deserti GIMN1.010 (=DSM 45689), isolated from desert sand in western China.</title>
        <authorList>
            <person name="Ruckert C."/>
            <person name="Albersmeier A."/>
            <person name="Kalinowski J."/>
        </authorList>
    </citation>
    <scope>NUCLEOTIDE SEQUENCE [LARGE SCALE GENOMIC DNA]</scope>
    <source>
        <strain evidence="10 11">GIMN1.010</strain>
    </source>
</reference>
<evidence type="ECO:0000256" key="4">
    <source>
        <dbReference type="ARBA" id="ARBA00023212"/>
    </source>
</evidence>
<dbReference type="SUPFAM" id="SSF53955">
    <property type="entry name" value="Lysozyme-like"/>
    <property type="match status" value="1"/>
</dbReference>
<feature type="coiled-coil region" evidence="5">
    <location>
        <begin position="1638"/>
        <end position="1695"/>
    </location>
</feature>
<sequence length="2073" mass="221239">MAELGFINVPIAPSFIGIAGQLNDKLIKPARDAGKKAASEVEKSVNDSVKSLERQVAASTKKLNDFDRAREDSTSKRKAQQDRLNAAIAEQAAAEEKYQDALKKGKSGLAEQAKVEKARAKVTDETIKLTKAERDITDAEQKHKSQLEDLQRTTEKYQQAQLDLNNEVSNSKGTFGGLKDSFSGLKDQVSDMGGPLGGVGDLLESFKGGPAAGVMAIAGALGTAAGAAVKFSDDLAKSRVNMQNQFGLSADAARDMQGEIADAMGSGMGDYEETALAVTQINQVLGDEIAHMGGQTAAQLSDDFMAFNQTFQRSAEETASTIDVMLNSGMVSNAQEGLDLLTAGMQKVPAAMQDEVFDAMNEYSKHFNTLGIDGADAMAMLVAASENGQYAIDKTGDAIKEFSLRGSDMSKTSTEAYDLIGLSAGEMASKIAAGGEGAQEALKLTAEGLLGIEDPAERANAAIALFGTPVEDLGVDQIPTFLESLTAGGEGMGDFAGSAQTMADNTQNTFTGMFNQLKGNIHGWAIESTLQFNEWAGNLAQSVIDSPIVESVGDTLGSIKDLGSGVWDILFDGDYTGLPFGLSEDSGVVDFLFDIRDGAIDTKDTVVSAWEEIAAAFTGGDWGYGALAELFGEEGAEELITFIADLGDRIFDFRDKLTEFFHDAWDTAEPVLTWLYEFTKDQLGETLSSLWETVQSLAEAVLEVAGALGGALWEAIKGVYDLFKALWDFLSPVLMPLLKIIAGIVGGVLVAAFVGLVGAVRVVAEIIEFAANIIQWVADNILAPLIGLVGSVASVFADVLVGAIVSLHMYFSDIFGAIAGIWDGFTDLLGLGKDFIVGVVFGGLQGGLDAVQGSFQTAVDAIGKIWDGLKELAAAPIRFIVNTVWNNGLLKAIGAVAKFTGMDAPDPIQIGFARGGILPGFSRMADGDDQLVPMRQGEGVLVSEALKDQRSRDLFLSANEAGKKGKTFAGFMSDYVAGYADGGIVGSLNSIMRQFYPGLSLTSHYRPGDSGYHGKNMAADFSNTGSGMPSNPEMQAAAAFMFGNYGDQLEQLIHNPARNIGSGMDVGDGFGYYGADTMAGHTDHIHLAALQPLVDPSGVVQMVPFDGESGGGFSIMGTVKKLWDAVVNKINPFPDDGSWFAQMPGAFLKNAAESLWSKITGKVGAGSYDGTGGISGDVESWREMAMDAMRRNGFDADNPAQVNAMLKQIQTESGGNPSIKQGIIDVNSGGNEALGLLQIIPGTFAAHRDPSLPNDRTDAWANMNAALRYYRSRYGDDLTTMWGQGHGYAEGGIVDLFTRDLGGWVPNGALVRNTSGRDELMLPPELSQAMSGFFSEYPEAAKMLADAAVSMETASEWLAQAADYSSDEGITARALTRGIFDLGIDLPGADIVTGFLDAEQAVWDSRARQLDHLDSLAAKEKALEEARKALDELNSSDGEMSKQDQRKLDDAQKAVEEAKANVAKADSEDKLANANEKLADSEEKLRRVREDLDDNAEESAKKHAEEINKANDAVAKAEADLVAAKKQQVADLDDLVVLSQGHVAGMQSQANSFADQLIGMGVDGALVSQGLGVVSGALGSLGAAVGPAGMSLGVLLDLVKSTISMVTMVVETIGEIIDMIHEARMAALQAVADAWKLVAEHASLVTEMQQNVASLQQDIVRGLNEQRVAEFALRVAQQDRLIAEAESAVAVAEAKLALDREIERGNIAAQLRLMGLHEDWDSYLSFQALASQGMLDQWSDAAIGALFTYEAARAKALQSELSARLDQIKAESALAEVTRQNARNQADLLKAQERLIKMSAEVAGVDLVGATATAQAADIITKMAELQKQMDSNLLGRAGSFLGLQGPWSNEYRGQQAQMDTFRSTLEVLFKDYGVSMSDGQLNQALDQMKWVTTTGGDPTAVLRQFFPQLVEAEKALQLNDALSPIWDVEDKKTSTERDVEDWLSEIDLFEKTQPLEEAIKGLDYTIGGLEDASKAWASSNEDLRGQYLGSAWAKYQAAKELGVDWKLDDSYATPDVRDQIIKEVHIHLNGAAMYTADQVDELINEILEGTNAKPVVHMDASTVADARRGVNA</sequence>
<evidence type="ECO:0000256" key="2">
    <source>
        <dbReference type="ARBA" id="ARBA00022490"/>
    </source>
</evidence>
<accession>A0A0M4CJH2</accession>
<keyword evidence="4" id="KW-0206">Cytoskeleton</keyword>
<feature type="compositionally biased region" description="Basic and acidic residues" evidence="6">
    <location>
        <begin position="1439"/>
        <end position="1452"/>
    </location>
</feature>
<dbReference type="PANTHER" id="PTHR47970">
    <property type="entry name" value="KINESIN-LIKE PROTEIN KIF11"/>
    <property type="match status" value="1"/>
</dbReference>
<feature type="domain" description="Phage tail tape measure protein" evidence="9">
    <location>
        <begin position="292"/>
        <end position="467"/>
    </location>
</feature>
<keyword evidence="3" id="KW-0505">Motor protein</keyword>
<dbReference type="InterPro" id="IPR010090">
    <property type="entry name" value="Phage_tape_meas"/>
</dbReference>